<protein>
    <submittedName>
        <fullName evidence="2">Uncharacterized protein</fullName>
    </submittedName>
</protein>
<feature type="signal peptide" evidence="1">
    <location>
        <begin position="1"/>
        <end position="19"/>
    </location>
</feature>
<keyword evidence="1" id="KW-0732">Signal</keyword>
<name>A0A9N8EUS7_9STRA</name>
<evidence type="ECO:0000313" key="3">
    <source>
        <dbReference type="Proteomes" id="UP001153069"/>
    </source>
</evidence>
<accession>A0A9N8EUS7</accession>
<dbReference type="EMBL" id="CAICTM010002259">
    <property type="protein sequence ID" value="CAB9528577.1"/>
    <property type="molecule type" value="Genomic_DNA"/>
</dbReference>
<keyword evidence="3" id="KW-1185">Reference proteome</keyword>
<evidence type="ECO:0000313" key="2">
    <source>
        <dbReference type="EMBL" id="CAB9528577.1"/>
    </source>
</evidence>
<dbReference type="AlphaFoldDB" id="A0A9N8EUS7"/>
<dbReference type="Proteomes" id="UP001153069">
    <property type="component" value="Unassembled WGS sequence"/>
</dbReference>
<feature type="chain" id="PRO_5040406409" evidence="1">
    <location>
        <begin position="20"/>
        <end position="301"/>
    </location>
</feature>
<evidence type="ECO:0000256" key="1">
    <source>
        <dbReference type="SAM" id="SignalP"/>
    </source>
</evidence>
<proteinExistence type="predicted"/>
<comment type="caution">
    <text evidence="2">The sequence shown here is derived from an EMBL/GenBank/DDBJ whole genome shotgun (WGS) entry which is preliminary data.</text>
</comment>
<gene>
    <name evidence="2" type="ORF">SEMRO_2261_G321160.1</name>
</gene>
<sequence length="301" mass="32200">MKLLFSTALISVLLATTSAFAFLGSTLKKQTLVYSTLDDAVENAAQPQKSRPADDAWVSQQLNSMDQIELPGAVDPMHREHDWFSEALHEGPDLLKGLGAGKDSSPIHPKSVYHGLRPVVPPAAPSFQSLQAYHLEPVDLSEKATPSIFREHDWFGAVLNQDPMSLEGLQIKAGKSPIAVSMDAGIVPDVPRMAPSLESLESFCLGPKGNANPTAGKSPLAMSMDAGIIPDVPRMAPSLASLDSFCLEPKGNANPTGSVGVSRELVEWFSHANKGCKQASTLVDHNQVNHGSGEWFMQALA</sequence>
<reference evidence="2" key="1">
    <citation type="submission" date="2020-06" db="EMBL/GenBank/DDBJ databases">
        <authorList>
            <consortium name="Plant Systems Biology data submission"/>
        </authorList>
    </citation>
    <scope>NUCLEOTIDE SEQUENCE</scope>
    <source>
        <strain evidence="2">D6</strain>
    </source>
</reference>
<organism evidence="2 3">
    <name type="scientific">Seminavis robusta</name>
    <dbReference type="NCBI Taxonomy" id="568900"/>
    <lineage>
        <taxon>Eukaryota</taxon>
        <taxon>Sar</taxon>
        <taxon>Stramenopiles</taxon>
        <taxon>Ochrophyta</taxon>
        <taxon>Bacillariophyta</taxon>
        <taxon>Bacillariophyceae</taxon>
        <taxon>Bacillariophycidae</taxon>
        <taxon>Naviculales</taxon>
        <taxon>Naviculaceae</taxon>
        <taxon>Seminavis</taxon>
    </lineage>
</organism>